<dbReference type="PROSITE" id="PS50262">
    <property type="entry name" value="G_PROTEIN_RECEP_F1_2"/>
    <property type="match status" value="1"/>
</dbReference>
<keyword evidence="7" id="KW-0675">Receptor</keyword>
<dbReference type="eggNOG" id="KOG3656">
    <property type="taxonomic scope" value="Eukaryota"/>
</dbReference>
<feature type="transmembrane region" description="Helical" evidence="10">
    <location>
        <begin position="96"/>
        <end position="119"/>
    </location>
</feature>
<feature type="transmembrane region" description="Helical" evidence="10">
    <location>
        <begin position="26"/>
        <end position="48"/>
    </location>
</feature>
<evidence type="ECO:0000256" key="6">
    <source>
        <dbReference type="ARBA" id="ARBA00023136"/>
    </source>
</evidence>
<dbReference type="Pfam" id="PF00001">
    <property type="entry name" value="7tm_1"/>
    <property type="match status" value="1"/>
</dbReference>
<dbReference type="CDD" id="cd00637">
    <property type="entry name" value="7tm_classA_rhodopsin-like"/>
    <property type="match status" value="1"/>
</dbReference>
<evidence type="ECO:0000256" key="4">
    <source>
        <dbReference type="ARBA" id="ARBA00022989"/>
    </source>
</evidence>
<evidence type="ECO:0000256" key="5">
    <source>
        <dbReference type="ARBA" id="ARBA00023040"/>
    </source>
</evidence>
<proteinExistence type="predicted"/>
<keyword evidence="5" id="KW-0297">G-protein coupled receptor</keyword>
<keyword evidence="9" id="KW-0807">Transducer</keyword>
<dbReference type="GO" id="GO:0007186">
    <property type="term" value="P:G protein-coupled receptor signaling pathway"/>
    <property type="evidence" value="ECO:0000318"/>
    <property type="project" value="GO_Central"/>
</dbReference>
<evidence type="ECO:0000256" key="10">
    <source>
        <dbReference type="SAM" id="Phobius"/>
    </source>
</evidence>
<evidence type="ECO:0000256" key="8">
    <source>
        <dbReference type="ARBA" id="ARBA00023180"/>
    </source>
</evidence>
<dbReference type="Proteomes" id="UP000001593">
    <property type="component" value="Unassembled WGS sequence"/>
</dbReference>
<keyword evidence="8" id="KW-0325">Glycoprotein</keyword>
<evidence type="ECO:0000256" key="7">
    <source>
        <dbReference type="ARBA" id="ARBA00023170"/>
    </source>
</evidence>
<dbReference type="PhylomeDB" id="A7RRW1"/>
<keyword evidence="13" id="KW-1185">Reference proteome</keyword>
<reference evidence="12 13" key="1">
    <citation type="journal article" date="2007" name="Science">
        <title>Sea anemone genome reveals ancestral eumetazoan gene repertoire and genomic organization.</title>
        <authorList>
            <person name="Putnam N.H."/>
            <person name="Srivastava M."/>
            <person name="Hellsten U."/>
            <person name="Dirks B."/>
            <person name="Chapman J."/>
            <person name="Salamov A."/>
            <person name="Terry A."/>
            <person name="Shapiro H."/>
            <person name="Lindquist E."/>
            <person name="Kapitonov V.V."/>
            <person name="Jurka J."/>
            <person name="Genikhovich G."/>
            <person name="Grigoriev I.V."/>
            <person name="Lucas S.M."/>
            <person name="Steele R.E."/>
            <person name="Finnerty J.R."/>
            <person name="Technau U."/>
            <person name="Martindale M.Q."/>
            <person name="Rokhsar D.S."/>
        </authorList>
    </citation>
    <scope>NUCLEOTIDE SEQUENCE [LARGE SCALE GENOMIC DNA]</scope>
    <source>
        <strain evidence="13">CH2 X CH6</strain>
    </source>
</reference>
<dbReference type="GO" id="GO:0005886">
    <property type="term" value="C:plasma membrane"/>
    <property type="evidence" value="ECO:0000318"/>
    <property type="project" value="GO_Central"/>
</dbReference>
<evidence type="ECO:0000313" key="12">
    <source>
        <dbReference type="EMBL" id="EDO45894.1"/>
    </source>
</evidence>
<dbReference type="PRINTS" id="PR00237">
    <property type="entry name" value="GPCRRHODOPSN"/>
</dbReference>
<evidence type="ECO:0000259" key="11">
    <source>
        <dbReference type="PROSITE" id="PS50262"/>
    </source>
</evidence>
<name>A7RRW1_NEMVE</name>
<feature type="transmembrane region" description="Helical" evidence="10">
    <location>
        <begin position="60"/>
        <end position="90"/>
    </location>
</feature>
<feature type="transmembrane region" description="Helical" evidence="10">
    <location>
        <begin position="231"/>
        <end position="256"/>
    </location>
</feature>
<dbReference type="InterPro" id="IPR017452">
    <property type="entry name" value="GPCR_Rhodpsn_7TM"/>
</dbReference>
<dbReference type="PANTHER" id="PTHR24246:SF27">
    <property type="entry name" value="ADENOSINE RECEPTOR, ISOFORM A"/>
    <property type="match status" value="1"/>
</dbReference>
<evidence type="ECO:0000256" key="3">
    <source>
        <dbReference type="ARBA" id="ARBA00022692"/>
    </source>
</evidence>
<accession>A7RRW1</accession>
<evidence type="ECO:0000256" key="9">
    <source>
        <dbReference type="ARBA" id="ARBA00023224"/>
    </source>
</evidence>
<dbReference type="PANTHER" id="PTHR24246">
    <property type="entry name" value="OLFACTORY RECEPTOR AND ADENOSINE RECEPTOR"/>
    <property type="match status" value="1"/>
</dbReference>
<dbReference type="SUPFAM" id="SSF81321">
    <property type="entry name" value="Family A G protein-coupled receptor-like"/>
    <property type="match status" value="1"/>
</dbReference>
<feature type="transmembrane region" description="Helical" evidence="10">
    <location>
        <begin position="140"/>
        <end position="163"/>
    </location>
</feature>
<keyword evidence="3 10" id="KW-0812">Transmembrane</keyword>
<dbReference type="STRING" id="45351.A7RRW1"/>
<protein>
    <recommendedName>
        <fullName evidence="11">G-protein coupled receptors family 1 profile domain-containing protein</fullName>
    </recommendedName>
</protein>
<dbReference type="Gene3D" id="1.20.1070.10">
    <property type="entry name" value="Rhodopsin 7-helix transmembrane proteins"/>
    <property type="match status" value="1"/>
</dbReference>
<feature type="domain" description="G-protein coupled receptors family 1 profile" evidence="11">
    <location>
        <begin position="39"/>
        <end position="285"/>
    </location>
</feature>
<comment type="subcellular location">
    <subcellularLocation>
        <location evidence="1">Cell membrane</location>
        <topology evidence="1">Multi-pass membrane protein</topology>
    </subcellularLocation>
</comment>
<gene>
    <name evidence="12" type="ORF">NEMVEDRAFT_v1g201201</name>
</gene>
<dbReference type="EMBL" id="DS469532">
    <property type="protein sequence ID" value="EDO45894.1"/>
    <property type="molecule type" value="Genomic_DNA"/>
</dbReference>
<dbReference type="OMA" id="RVEHACA"/>
<dbReference type="GO" id="GO:0001609">
    <property type="term" value="F:G protein-coupled adenosine receptor activity"/>
    <property type="evidence" value="ECO:0000318"/>
    <property type="project" value="GO_Central"/>
</dbReference>
<evidence type="ECO:0000256" key="2">
    <source>
        <dbReference type="ARBA" id="ARBA00022475"/>
    </source>
</evidence>
<keyword evidence="6 10" id="KW-0472">Membrane</keyword>
<dbReference type="HOGENOM" id="CLU_804879_0_0_1"/>
<feature type="transmembrane region" description="Helical" evidence="10">
    <location>
        <begin position="262"/>
        <end position="280"/>
    </location>
</feature>
<evidence type="ECO:0000256" key="1">
    <source>
        <dbReference type="ARBA" id="ARBA00004651"/>
    </source>
</evidence>
<sequence>MAIKFAGQQMNLSGTDYQCGTQSAQLFLVISLLIIAFVANTILWTIIVRYKALRTIPNILLANLVIVDMLSALANLPLFMLDVVIFNVWFTGQLTAFATVFAYLLFILLKLYSMVLMMCDRYAAISQGMAYKQWISKRKALSGISCVWLSGITITSCAMLPVWSVNLGSSRVQEYRAIYFTRSIRYCLLSKLPLCVVVIAVLSLATYCSMHRQVSQLQETLERRMRNEARAATTIVIVLLAYVICFMPSIVFTLAVRDLGTINQWLLFIPPYFAFLTSAFDPIMFICRSKSLQSACARLLRLRRNSVMCSGNRSTATHSNATGRLFTVRRVYHDSENLRSLDLRF</sequence>
<feature type="transmembrane region" description="Helical" evidence="10">
    <location>
        <begin position="183"/>
        <end position="210"/>
    </location>
</feature>
<keyword evidence="2" id="KW-1003">Cell membrane</keyword>
<evidence type="ECO:0000313" key="13">
    <source>
        <dbReference type="Proteomes" id="UP000001593"/>
    </source>
</evidence>
<organism evidence="12 13">
    <name type="scientific">Nematostella vectensis</name>
    <name type="common">Starlet sea anemone</name>
    <dbReference type="NCBI Taxonomy" id="45351"/>
    <lineage>
        <taxon>Eukaryota</taxon>
        <taxon>Metazoa</taxon>
        <taxon>Cnidaria</taxon>
        <taxon>Anthozoa</taxon>
        <taxon>Hexacorallia</taxon>
        <taxon>Actiniaria</taxon>
        <taxon>Edwardsiidae</taxon>
        <taxon>Nematostella</taxon>
    </lineage>
</organism>
<keyword evidence="4 10" id="KW-1133">Transmembrane helix</keyword>
<dbReference type="InParanoid" id="A7RRW1"/>
<dbReference type="AlphaFoldDB" id="A7RRW1"/>
<dbReference type="InterPro" id="IPR000276">
    <property type="entry name" value="GPCR_Rhodpsn"/>
</dbReference>